<keyword evidence="2" id="KW-1185">Reference proteome</keyword>
<sequence>MFRRVDRTLFRKGVTFASRRRRQYLKISSGVTETYQRFSTGGRCVVYKREILGVHYGSRRLYTTLNSEQSDKVRSLDNVKDELDTTKPQWFTKLITKQESISLYTTFQSLALQDRNLMNQIEVNSNLQHLLSYLSSKTKRDSKDEFDEDSRDVMNISFKSLKGSKSVESAFAIIIHTILKAQYPAYSNPTIDACLEESRQKYNLQPASLFISKELAGDNVFGSDFDKIVNDQNFRTAVQILKIRLKENKGWKPNYESRDDNIITWINSLFEPSTSKCLIMLTRTKFVPDIIIYDLLLRKPTSELEYKYFFEFYKSFSTELNLIDQEKLYHFKQFDTKFDRSLIIPALFNNLFQISLRSKLEDLPILIDLFLNENNISSIYTLEQISEMIWYLSYDHTGEHANKPSRYCNISQSKLIRAVNHMTENSKALEIDVTTMLGVSNLSFYRDFRKSFQMFKNAKKQFDHWQLQNFKPKSFKEVMITKGNNSNEVARLANSGLLYNVKVDYNIKFLCNSVLLLAVNSENEEMISQDLTNIFKKIEPDILIKYPEIWQFVVIKLNYHKMLTEQMIAMLLQEYLKHHRTYGTNNYFVLDVLINNTQKVKTLISLIENLKIENMDDNNISHLISKFYKFAKNQSSGIDLETYNCLDTARELYTNSKFKSSRLNSSHLLGEAIFSPQDTFKRYNSINDHFKITQLSISSLFVSVYKLYESDTYDKVRWGANNDVMPLDFALDEFNKHISRAYGDTSDGMLYPNDNLLTIYVNVLKVFGKAEEIKELLSRLVDLKYPLGVPLFNTYLDALNDWDKRELLRCLNAYDMKFNKLISCRSEYQLKKLKEQLPAVQAKGSFEEFVSKMEFNWGVIRRWNWPGRLHER</sequence>
<proteinExistence type="predicted"/>
<organism evidence="1 2">
    <name type="scientific">Pichia membranifaciens</name>
    <dbReference type="NCBI Taxonomy" id="4926"/>
    <lineage>
        <taxon>Eukaryota</taxon>
        <taxon>Fungi</taxon>
        <taxon>Dikarya</taxon>
        <taxon>Ascomycota</taxon>
        <taxon>Saccharomycotina</taxon>
        <taxon>Pichiomycetes</taxon>
        <taxon>Pichiales</taxon>
        <taxon>Pichiaceae</taxon>
        <taxon>Pichia</taxon>
    </lineage>
</organism>
<dbReference type="OrthoDB" id="4017072at2759"/>
<reference evidence="1 2" key="1">
    <citation type="submission" date="2016-08" db="EMBL/GenBank/DDBJ databases">
        <title>Whole genome shotgun sequence of Pichia membranifaciens KS47-1.</title>
        <authorList>
            <person name="Konishi M."/>
            <person name="Ishida M."/>
            <person name="Arakawa T."/>
            <person name="Kato Y."/>
            <person name="Horiuchi J."/>
        </authorList>
    </citation>
    <scope>NUCLEOTIDE SEQUENCE [LARGE SCALE GENOMIC DNA]</scope>
    <source>
        <strain evidence="1 2">KS47-1</strain>
    </source>
</reference>
<name>A0A1Q2YBB3_9ASCO</name>
<gene>
    <name evidence="1" type="ORF">PMKS-000305</name>
</gene>
<dbReference type="Proteomes" id="UP000186136">
    <property type="component" value="Unassembled WGS sequence"/>
</dbReference>
<dbReference type="EMBL" id="BDGI01000011">
    <property type="protein sequence ID" value="GAV26846.1"/>
    <property type="molecule type" value="Genomic_DNA"/>
</dbReference>
<evidence type="ECO:0000313" key="1">
    <source>
        <dbReference type="EMBL" id="GAV26846.1"/>
    </source>
</evidence>
<protein>
    <submittedName>
        <fullName evidence="1">Uncharacterized protein</fullName>
    </submittedName>
</protein>
<dbReference type="AlphaFoldDB" id="A0A1Q2YBB3"/>
<comment type="caution">
    <text evidence="1">The sequence shown here is derived from an EMBL/GenBank/DDBJ whole genome shotgun (WGS) entry which is preliminary data.</text>
</comment>
<accession>A0A1Q2YBB3</accession>
<evidence type="ECO:0000313" key="2">
    <source>
        <dbReference type="Proteomes" id="UP000186136"/>
    </source>
</evidence>